<dbReference type="GeneID" id="94235859"/>
<protein>
    <submittedName>
        <fullName evidence="1">Uncharacterized protein</fullName>
    </submittedName>
</protein>
<dbReference type="RefSeq" id="WP_065678862.1">
    <property type="nucleotide sequence ID" value="NZ_AP025461.1"/>
</dbReference>
<evidence type="ECO:0000313" key="2">
    <source>
        <dbReference type="Proteomes" id="UP000092876"/>
    </source>
</evidence>
<evidence type="ECO:0000313" key="1">
    <source>
        <dbReference type="EMBL" id="SBS63412.1"/>
    </source>
</evidence>
<dbReference type="EMBL" id="FLQP01000020">
    <property type="protein sequence ID" value="SBS63412.1"/>
    <property type="molecule type" value="Genomic_DNA"/>
</dbReference>
<gene>
    <name evidence="1" type="ORF">VAT7223_01660</name>
</gene>
<proteinExistence type="predicted"/>
<sequence length="233" mass="26978">MTDFQVCLQEIDWNSKRDRCLSDGSNQIDSLEHNFQILAHWSKSLETIYHGNDALPFLREAQVSAQDFACVYSLGLYKNSAASMRTIFESILYFSYFKDHNVELKSVTRSKFHLSRSKILQYHDDHTPNFASISVKTKLKDFLDNMYSDVSNIVHSSQPGVWHQIATLGEKEYTSSIAKEVISLFNETIRVINLLLLCTLTYDEWLTVPHKCRKFFLQGLTEHQLSLIDKQVI</sequence>
<reference evidence="2" key="1">
    <citation type="submission" date="2016-06" db="EMBL/GenBank/DDBJ databases">
        <authorList>
            <person name="Rodrigo-Torres Lidia"/>
            <person name="Arahal R.David."/>
        </authorList>
    </citation>
    <scope>NUCLEOTIDE SEQUENCE [LARGE SCALE GENOMIC DNA]</scope>
    <source>
        <strain evidence="2">CECT 7223</strain>
    </source>
</reference>
<organism evidence="1 2">
    <name type="scientific">Vibrio atlanticus</name>
    <dbReference type="NCBI Taxonomy" id="693153"/>
    <lineage>
        <taxon>Bacteria</taxon>
        <taxon>Pseudomonadati</taxon>
        <taxon>Pseudomonadota</taxon>
        <taxon>Gammaproteobacteria</taxon>
        <taxon>Vibrionales</taxon>
        <taxon>Vibrionaceae</taxon>
        <taxon>Vibrio</taxon>
    </lineage>
</organism>
<accession>A0A1C3IPR9</accession>
<name>A0A1C3IPR9_9VIBR</name>
<dbReference type="AlphaFoldDB" id="A0A1C3IPR9"/>
<dbReference type="Proteomes" id="UP000092876">
    <property type="component" value="Unassembled WGS sequence"/>
</dbReference>